<protein>
    <submittedName>
        <fullName evidence="1">Uncharacterized protein</fullName>
    </submittedName>
</protein>
<dbReference type="AlphaFoldDB" id="A0A164YZU3"/>
<evidence type="ECO:0000313" key="2">
    <source>
        <dbReference type="Proteomes" id="UP000076858"/>
    </source>
</evidence>
<accession>A0A164YZU3</accession>
<reference evidence="1 2" key="1">
    <citation type="submission" date="2016-03" db="EMBL/GenBank/DDBJ databases">
        <title>EvidentialGene: Evidence-directed Construction of Genes on Genomes.</title>
        <authorList>
            <person name="Gilbert D.G."/>
            <person name="Choi J.-H."/>
            <person name="Mockaitis K."/>
            <person name="Colbourne J."/>
            <person name="Pfrender M."/>
        </authorList>
    </citation>
    <scope>NUCLEOTIDE SEQUENCE [LARGE SCALE GENOMIC DNA]</scope>
    <source>
        <strain evidence="1 2">Xinb3</strain>
        <tissue evidence="1">Complete organism</tissue>
    </source>
</reference>
<organism evidence="1 2">
    <name type="scientific">Daphnia magna</name>
    <dbReference type="NCBI Taxonomy" id="35525"/>
    <lineage>
        <taxon>Eukaryota</taxon>
        <taxon>Metazoa</taxon>
        <taxon>Ecdysozoa</taxon>
        <taxon>Arthropoda</taxon>
        <taxon>Crustacea</taxon>
        <taxon>Branchiopoda</taxon>
        <taxon>Diplostraca</taxon>
        <taxon>Cladocera</taxon>
        <taxon>Anomopoda</taxon>
        <taxon>Daphniidae</taxon>
        <taxon>Daphnia</taxon>
    </lineage>
</organism>
<evidence type="ECO:0000313" key="1">
    <source>
        <dbReference type="EMBL" id="KZS15785.1"/>
    </source>
</evidence>
<dbReference type="EMBL" id="LRGB01000859">
    <property type="protein sequence ID" value="KZS15785.1"/>
    <property type="molecule type" value="Genomic_DNA"/>
</dbReference>
<dbReference type="Proteomes" id="UP000076858">
    <property type="component" value="Unassembled WGS sequence"/>
</dbReference>
<proteinExistence type="predicted"/>
<keyword evidence="2" id="KW-1185">Reference proteome</keyword>
<name>A0A164YZU3_9CRUS</name>
<sequence length="197" mass="22338">MMVIASWMIRDDLGVLNSTLPVVKSWVMVFFYCIRSLLLWDYSFQVLLYQANGCPIGRISACRLRIELIFLWDYGCSLWQVKFGRCFFRIGIIILCTSGLNAYCYYNESLRLLPAFPKVTVGGHFESVVPDFFSFPRYFFARPATVTTTAGGTMTAVIVPPAVVTPAIVPPSRNPVLLQVLAVVMESYLEPWFCKET</sequence>
<gene>
    <name evidence="1" type="ORF">APZ42_018590</name>
</gene>
<comment type="caution">
    <text evidence="1">The sequence shown here is derived from an EMBL/GenBank/DDBJ whole genome shotgun (WGS) entry which is preliminary data.</text>
</comment>